<dbReference type="Proteomes" id="UP000481153">
    <property type="component" value="Unassembled WGS sequence"/>
</dbReference>
<evidence type="ECO:0000256" key="1">
    <source>
        <dbReference type="SAM" id="MobiDB-lite"/>
    </source>
</evidence>
<evidence type="ECO:0000313" key="3">
    <source>
        <dbReference type="Proteomes" id="UP000481153"/>
    </source>
</evidence>
<dbReference type="AlphaFoldDB" id="A0A6G0XY80"/>
<proteinExistence type="predicted"/>
<sequence length="308" mass="35078">MMLSEYEQERLAKIARNKAMLGSLGIESLKEDKPQKKNSVAKKIIDAPLRRSARVKAEMARRDDETIVIDVSQSRRPRRSKTAKSLYVQSPAPPRRSMDFLDMTKTNRPTAREPQTINMIETAQKQQQLKLYSELLEGVPTHTIESGPKVSGISTKELDLVVPSDEYIGHALYPVGKLATMMWLCPGYHPKFSLLQSHQVWTNAMVIFINIDLNDIYTNDFLRNEETDQLFIVWFARTSLTEENPVIQQLIHGPKSSASPKIDPPAHEKPTLLFFRFLQGPYVYGGRLGYLASPRHSIRSCCRNKNPV</sequence>
<dbReference type="VEuPathDB" id="FungiDB:AeMF1_012439"/>
<comment type="caution">
    <text evidence="2">The sequence shown here is derived from an EMBL/GenBank/DDBJ whole genome shotgun (WGS) entry which is preliminary data.</text>
</comment>
<dbReference type="EMBL" id="VJMJ01000001">
    <property type="protein sequence ID" value="KAF0745564.1"/>
    <property type="molecule type" value="Genomic_DNA"/>
</dbReference>
<feature type="region of interest" description="Disordered" evidence="1">
    <location>
        <begin position="72"/>
        <end position="100"/>
    </location>
</feature>
<organism evidence="2 3">
    <name type="scientific">Aphanomyces euteiches</name>
    <dbReference type="NCBI Taxonomy" id="100861"/>
    <lineage>
        <taxon>Eukaryota</taxon>
        <taxon>Sar</taxon>
        <taxon>Stramenopiles</taxon>
        <taxon>Oomycota</taxon>
        <taxon>Saprolegniomycetes</taxon>
        <taxon>Saprolegniales</taxon>
        <taxon>Verrucalvaceae</taxon>
        <taxon>Aphanomyces</taxon>
    </lineage>
</organism>
<protein>
    <submittedName>
        <fullName evidence="2">Uncharacterized protein</fullName>
    </submittedName>
</protein>
<name>A0A6G0XY80_9STRA</name>
<gene>
    <name evidence="2" type="ORF">Ae201684_000019</name>
</gene>
<keyword evidence="3" id="KW-1185">Reference proteome</keyword>
<evidence type="ECO:0000313" key="2">
    <source>
        <dbReference type="EMBL" id="KAF0745564.1"/>
    </source>
</evidence>
<reference evidence="2 3" key="1">
    <citation type="submission" date="2019-07" db="EMBL/GenBank/DDBJ databases">
        <title>Genomics analysis of Aphanomyces spp. identifies a new class of oomycete effector associated with host adaptation.</title>
        <authorList>
            <person name="Gaulin E."/>
        </authorList>
    </citation>
    <scope>NUCLEOTIDE SEQUENCE [LARGE SCALE GENOMIC DNA]</scope>
    <source>
        <strain evidence="2 3">ATCC 201684</strain>
    </source>
</reference>
<accession>A0A6G0XY80</accession>